<protein>
    <recommendedName>
        <fullName evidence="1">Methyltransferase domain-containing protein</fullName>
    </recommendedName>
</protein>
<dbReference type="Pfam" id="PF13649">
    <property type="entry name" value="Methyltransf_25"/>
    <property type="match status" value="1"/>
</dbReference>
<evidence type="ECO:0000259" key="1">
    <source>
        <dbReference type="Pfam" id="PF13649"/>
    </source>
</evidence>
<proteinExistence type="predicted"/>
<dbReference type="CDD" id="cd02440">
    <property type="entry name" value="AdoMet_MTases"/>
    <property type="match status" value="1"/>
</dbReference>
<reference evidence="2 3" key="1">
    <citation type="submission" date="2022-06" db="EMBL/GenBank/DDBJ databases">
        <title>Dynamics of rice microbiomes reveals core vertical transmitted seed endophytes.</title>
        <authorList>
            <person name="Liao K."/>
            <person name="Zhang X."/>
        </authorList>
    </citation>
    <scope>NUCLEOTIDE SEQUENCE [LARGE SCALE GENOMIC DNA]</scope>
    <source>
        <strain evidence="2 3">YT10-10-1</strain>
    </source>
</reference>
<keyword evidence="3" id="KW-1185">Reference proteome</keyword>
<dbReference type="Gene3D" id="3.40.50.150">
    <property type="entry name" value="Vaccinia Virus protein VP39"/>
    <property type="match status" value="1"/>
</dbReference>
<sequence length="282" mass="31123">MQGAALHVWPLRRHRCVLWSRHFGNEWLRMPVTHEYDRLAAIYDRFYDRWPAAVTQQCVGVLAELAAGRAALELGIGTGRIGLPLAHCDVPVTGIDNSPAMLEALRAKPGSERLQLVCADFADMPVCGPFGLIYAVAAFGYLLTQAEQLRCMVNAARCLAPDGRLLIQSAVPGAELFESGGKVSQVLDVPDTDGDGAAVMLVCSQPDPLQQRIDQRVVVLGESGTRIFSERRRYVWPSELDLMAQIAGLRLEARWSDWARTPYHGRSRIQISVYVPASERTA</sequence>
<accession>A0ABT3E1Z2</accession>
<feature type="domain" description="Methyltransferase" evidence="1">
    <location>
        <begin position="72"/>
        <end position="163"/>
    </location>
</feature>
<evidence type="ECO:0000313" key="2">
    <source>
        <dbReference type="EMBL" id="MCW0401260.1"/>
    </source>
</evidence>
<dbReference type="SUPFAM" id="SSF53335">
    <property type="entry name" value="S-adenosyl-L-methionine-dependent methyltransferases"/>
    <property type="match status" value="1"/>
</dbReference>
<evidence type="ECO:0000313" key="3">
    <source>
        <dbReference type="Proteomes" id="UP001320843"/>
    </source>
</evidence>
<comment type="caution">
    <text evidence="2">The sequence shown here is derived from an EMBL/GenBank/DDBJ whole genome shotgun (WGS) entry which is preliminary data.</text>
</comment>
<name>A0ABT3E1Z2_9XANT</name>
<dbReference type="Proteomes" id="UP001320843">
    <property type="component" value="Unassembled WGS sequence"/>
</dbReference>
<organism evidence="2 3">
    <name type="scientific">Xanthomonas sacchari</name>
    <dbReference type="NCBI Taxonomy" id="56458"/>
    <lineage>
        <taxon>Bacteria</taxon>
        <taxon>Pseudomonadati</taxon>
        <taxon>Pseudomonadota</taxon>
        <taxon>Gammaproteobacteria</taxon>
        <taxon>Lysobacterales</taxon>
        <taxon>Lysobacteraceae</taxon>
        <taxon>Xanthomonas</taxon>
    </lineage>
</organism>
<dbReference type="InterPro" id="IPR029063">
    <property type="entry name" value="SAM-dependent_MTases_sf"/>
</dbReference>
<dbReference type="EMBL" id="JANFWR010000040">
    <property type="protein sequence ID" value="MCW0401260.1"/>
    <property type="molecule type" value="Genomic_DNA"/>
</dbReference>
<gene>
    <name evidence="2" type="ORF">NB700_003816</name>
</gene>
<dbReference type="InterPro" id="IPR041698">
    <property type="entry name" value="Methyltransf_25"/>
</dbReference>